<evidence type="ECO:0000313" key="1">
    <source>
        <dbReference type="EMBL" id="AHH21146.1"/>
    </source>
</evidence>
<dbReference type="EMBL" id="CP006850">
    <property type="protein sequence ID" value="AHH21146.1"/>
    <property type="molecule type" value="Genomic_DNA"/>
</dbReference>
<proteinExistence type="predicted"/>
<dbReference type="STRING" id="1415166.NONO_c63760"/>
<dbReference type="AlphaFoldDB" id="W5TVD6"/>
<accession>W5TVD6</accession>
<evidence type="ECO:0000313" key="2">
    <source>
        <dbReference type="Proteomes" id="UP000019150"/>
    </source>
</evidence>
<protein>
    <recommendedName>
        <fullName evidence="3">TetR family transcriptional regulator</fullName>
    </recommendedName>
</protein>
<organism evidence="1 2">
    <name type="scientific">Nocardia nova SH22a</name>
    <dbReference type="NCBI Taxonomy" id="1415166"/>
    <lineage>
        <taxon>Bacteria</taxon>
        <taxon>Bacillati</taxon>
        <taxon>Actinomycetota</taxon>
        <taxon>Actinomycetes</taxon>
        <taxon>Mycobacteriales</taxon>
        <taxon>Nocardiaceae</taxon>
        <taxon>Nocardia</taxon>
    </lineage>
</organism>
<sequence>MIGTRPRPAVQEAVDTAYAAIDCTGTRALRVLLHAGVSALWPAIKATPERQVRTLEATIAALRRRWDGRADCVADPAVSALFRDLDTEVAAYLQLCAERSQTQWIEPVEAIAAYVVAVMQGTILRWLADCDDETTLVVFDDLVSTLTTKAVDL</sequence>
<keyword evidence="2" id="KW-1185">Reference proteome</keyword>
<dbReference type="HOGENOM" id="CLU_1775513_0_0_11"/>
<gene>
    <name evidence="1" type="ORF">NONO_c63760</name>
</gene>
<dbReference type="Proteomes" id="UP000019150">
    <property type="component" value="Chromosome"/>
</dbReference>
<dbReference type="OrthoDB" id="4564833at2"/>
<evidence type="ECO:0008006" key="3">
    <source>
        <dbReference type="Google" id="ProtNLM"/>
    </source>
</evidence>
<reference evidence="1 2" key="1">
    <citation type="journal article" date="2014" name="Appl. Environ. Microbiol.">
        <title>Insights into the Microbial Degradation of Rubber and Gutta-Percha by Analysis of the Complete Genome of Nocardia nova SH22a.</title>
        <authorList>
            <person name="Luo Q."/>
            <person name="Hiessl S."/>
            <person name="Poehlein A."/>
            <person name="Daniel R."/>
            <person name="Steinbuchel A."/>
        </authorList>
    </citation>
    <scope>NUCLEOTIDE SEQUENCE [LARGE SCALE GENOMIC DNA]</scope>
    <source>
        <strain evidence="1">SH22a</strain>
    </source>
</reference>
<dbReference type="eggNOG" id="COG1309">
    <property type="taxonomic scope" value="Bacteria"/>
</dbReference>
<dbReference type="RefSeq" id="WP_025352473.1">
    <property type="nucleotide sequence ID" value="NZ_CP006850.1"/>
</dbReference>
<dbReference type="PATRIC" id="fig|1415166.3.peg.6553"/>
<name>W5TVD6_9NOCA</name>
<dbReference type="KEGG" id="nno:NONO_c63760"/>